<keyword evidence="3" id="KW-0732">Signal</keyword>
<evidence type="ECO:0000256" key="1">
    <source>
        <dbReference type="SAM" id="MobiDB-lite"/>
    </source>
</evidence>
<feature type="region of interest" description="Disordered" evidence="1">
    <location>
        <begin position="203"/>
        <end position="227"/>
    </location>
</feature>
<evidence type="ECO:0000256" key="3">
    <source>
        <dbReference type="SAM" id="SignalP"/>
    </source>
</evidence>
<feature type="transmembrane region" description="Helical" evidence="2">
    <location>
        <begin position="231"/>
        <end position="251"/>
    </location>
</feature>
<dbReference type="AlphaFoldDB" id="A0A8D5ZL44"/>
<accession>A0A8D5ZL44</accession>
<dbReference type="KEGG" id="pabs:JIR001_00480"/>
<sequence length="258" mass="28860">MRKWLVMLMALLVIWGMQTSTAWAYSYGKPDEDPVADAYQKAYVALNKKPADFATAEREFKQVRAEMAEHAEIGPQLTKAIEQNLQVKKADQALFYWRQALVRNIQRRLDNLSQDFNDYSKAKVLLAKAYGTFKVLNTLHLKQDNPSLSTKLDGEFQKALNALGNPGLFGVGKKPADRKQFEASKKIILSELEKQYIPTGEKVASGGKGHIGKGPSEETLEDGEESPLEKWGPLTAIVIVVVGAVALFTWLGRRKRHS</sequence>
<keyword evidence="2" id="KW-0812">Transmembrane</keyword>
<reference evidence="4" key="2">
    <citation type="journal article" date="2021" name="Microbiol. Resour. Announc.">
        <title>Complete Genome Sequence of Polycladomyces abyssicola JIR-001T, Isolated from Hemipelagic Sediment in Deep Seawater.</title>
        <authorList>
            <person name="Tsubouchi T."/>
            <person name="Kaneko Y."/>
        </authorList>
    </citation>
    <scope>NUCLEOTIDE SEQUENCE</scope>
    <source>
        <strain evidence="4">JIR-001</strain>
    </source>
</reference>
<organism evidence="4 5">
    <name type="scientific">Polycladomyces abyssicola</name>
    <dbReference type="NCBI Taxonomy" id="1125966"/>
    <lineage>
        <taxon>Bacteria</taxon>
        <taxon>Bacillati</taxon>
        <taxon>Bacillota</taxon>
        <taxon>Bacilli</taxon>
        <taxon>Bacillales</taxon>
        <taxon>Thermoactinomycetaceae</taxon>
        <taxon>Polycladomyces</taxon>
    </lineage>
</organism>
<evidence type="ECO:0000313" key="4">
    <source>
        <dbReference type="EMBL" id="BCU80265.1"/>
    </source>
</evidence>
<reference evidence="4" key="1">
    <citation type="journal article" date="2013" name="Int. J. Syst. Evol. Microbiol.">
        <title>Polycladomyces abyssicola gen. nov., sp. nov., a thermophilic filamentous bacterium isolated from hemipelagic sediment.</title>
        <authorList>
            <person name="Tsubouchi T."/>
            <person name="Shimane Y."/>
            <person name="Mori K."/>
            <person name="Usui K."/>
            <person name="Hiraki T."/>
            <person name="Tame A."/>
            <person name="Uematsu K."/>
            <person name="Maruyama T."/>
            <person name="Hatada Y."/>
        </authorList>
    </citation>
    <scope>NUCLEOTIDE SEQUENCE</scope>
    <source>
        <strain evidence="4">JIR-001</strain>
    </source>
</reference>
<proteinExistence type="predicted"/>
<dbReference type="EMBL" id="AP024601">
    <property type="protein sequence ID" value="BCU80265.1"/>
    <property type="molecule type" value="Genomic_DNA"/>
</dbReference>
<feature type="chain" id="PRO_5034003694" evidence="3">
    <location>
        <begin position="25"/>
        <end position="258"/>
    </location>
</feature>
<feature type="signal peptide" evidence="3">
    <location>
        <begin position="1"/>
        <end position="24"/>
    </location>
</feature>
<dbReference type="RefSeq" id="WP_212773672.1">
    <property type="nucleotide sequence ID" value="NZ_AP024601.1"/>
</dbReference>
<dbReference type="Proteomes" id="UP000677436">
    <property type="component" value="Chromosome"/>
</dbReference>
<keyword evidence="2" id="KW-0472">Membrane</keyword>
<evidence type="ECO:0000313" key="5">
    <source>
        <dbReference type="Proteomes" id="UP000677436"/>
    </source>
</evidence>
<keyword evidence="5" id="KW-1185">Reference proteome</keyword>
<protein>
    <submittedName>
        <fullName evidence="4">Uncharacterized protein</fullName>
    </submittedName>
</protein>
<keyword evidence="2" id="KW-1133">Transmembrane helix</keyword>
<name>A0A8D5ZL44_9BACL</name>
<evidence type="ECO:0000256" key="2">
    <source>
        <dbReference type="SAM" id="Phobius"/>
    </source>
</evidence>
<gene>
    <name evidence="4" type="ORF">JIR001_00480</name>
</gene>